<dbReference type="RefSeq" id="WP_202085156.1">
    <property type="nucleotide sequence ID" value="NZ_JAERTZ010000025.1"/>
</dbReference>
<keyword evidence="2" id="KW-1185">Reference proteome</keyword>
<dbReference type="EMBL" id="JAERTZ010000025">
    <property type="protein sequence ID" value="MBL1377833.1"/>
    <property type="molecule type" value="Genomic_DNA"/>
</dbReference>
<accession>A0ABS1QSI3</accession>
<protein>
    <submittedName>
        <fullName evidence="1">Uncharacterized protein</fullName>
    </submittedName>
</protein>
<dbReference type="Proteomes" id="UP000638570">
    <property type="component" value="Unassembled WGS sequence"/>
</dbReference>
<organism evidence="1 2">
    <name type="scientific">Zobellella iuensis</name>
    <dbReference type="NCBI Taxonomy" id="2803811"/>
    <lineage>
        <taxon>Bacteria</taxon>
        <taxon>Pseudomonadati</taxon>
        <taxon>Pseudomonadota</taxon>
        <taxon>Gammaproteobacteria</taxon>
        <taxon>Aeromonadales</taxon>
        <taxon>Aeromonadaceae</taxon>
        <taxon>Zobellella</taxon>
    </lineage>
</organism>
<evidence type="ECO:0000313" key="1">
    <source>
        <dbReference type="EMBL" id="MBL1377833.1"/>
    </source>
</evidence>
<reference evidence="2" key="1">
    <citation type="submission" date="2021-01" db="EMBL/GenBank/DDBJ databases">
        <title>Genome public.</title>
        <authorList>
            <person name="Liu C."/>
            <person name="Sun Q."/>
        </authorList>
    </citation>
    <scope>NUCLEOTIDE SEQUENCE [LARGE SCALE GENOMIC DNA]</scope>
    <source>
        <strain evidence="2">CGMCC 1.18722</strain>
    </source>
</reference>
<name>A0ABS1QSI3_9GAMM</name>
<comment type="caution">
    <text evidence="1">The sequence shown here is derived from an EMBL/GenBank/DDBJ whole genome shotgun (WGS) entry which is preliminary data.</text>
</comment>
<sequence>MKNSVEESRTRESDYVVWQKQQGEGSYQETLTLPRFSGPGLPVFQAPGGLTVQLPAGDFRRQVQKLAGQPGMA</sequence>
<evidence type="ECO:0000313" key="2">
    <source>
        <dbReference type="Proteomes" id="UP000638570"/>
    </source>
</evidence>
<gene>
    <name evidence="1" type="ORF">JKV55_10880</name>
</gene>
<proteinExistence type="predicted"/>